<accession>A0ABX6N319</accession>
<reference evidence="4 5" key="1">
    <citation type="submission" date="2020-05" db="EMBL/GenBank/DDBJ databases">
        <title>Compete genome of Limnobacter sp. SAORIC-580.</title>
        <authorList>
            <person name="Song J."/>
            <person name="Cho J.-C."/>
        </authorList>
    </citation>
    <scope>NUCLEOTIDE SEQUENCE [LARGE SCALE GENOMIC DNA]</scope>
    <source>
        <strain evidence="4 5">SAORIC-580</strain>
    </source>
</reference>
<gene>
    <name evidence="4" type="ORF">HKT17_03210</name>
</gene>
<sequence length="290" mass="29875">MCNSIARFWLSKLLALVLLIPVPGVLSAQDVPVPPLNAQVVDTTGTLSPEQRTALIQKLQTFEATKGSQIAVLLVPSTQPETIEQYALRVAENWKIGRKNVDDGAILVVALQDRTLRIEVGYGLEGALTDITSKRIIEEIIVPQFRQGDFAGGVAAGVDQMIKVIEGEPLPEPVAQQTANNSSTIEDIAPVLFMLSLFVGGFLRKTIGKLPAALATGGLVFVVAWLFAGAVVFAVLAAVVAALLTLFGNSVGGMGGGRGGFGRGGSGFGSGGGFSGGGGGFGGGGASGRW</sequence>
<proteinExistence type="predicted"/>
<feature type="domain" description="TPM" evidence="3">
    <location>
        <begin position="40"/>
        <end position="163"/>
    </location>
</feature>
<organism evidence="4 5">
    <name type="scientific">Limnobacter profundi</name>
    <dbReference type="NCBI Taxonomy" id="2732163"/>
    <lineage>
        <taxon>Bacteria</taxon>
        <taxon>Pseudomonadati</taxon>
        <taxon>Pseudomonadota</taxon>
        <taxon>Betaproteobacteria</taxon>
        <taxon>Burkholderiales</taxon>
        <taxon>Burkholderiaceae</taxon>
        <taxon>Limnobacter</taxon>
    </lineage>
</organism>
<feature type="chain" id="PRO_5047230921" evidence="2">
    <location>
        <begin position="29"/>
        <end position="290"/>
    </location>
</feature>
<evidence type="ECO:0000259" key="3">
    <source>
        <dbReference type="Pfam" id="PF04536"/>
    </source>
</evidence>
<keyword evidence="1" id="KW-0812">Transmembrane</keyword>
<evidence type="ECO:0000313" key="4">
    <source>
        <dbReference type="EMBL" id="QJR28786.1"/>
    </source>
</evidence>
<dbReference type="Proteomes" id="UP000501130">
    <property type="component" value="Chromosome"/>
</dbReference>
<feature type="transmembrane region" description="Helical" evidence="1">
    <location>
        <begin position="219"/>
        <end position="247"/>
    </location>
</feature>
<feature type="transmembrane region" description="Helical" evidence="1">
    <location>
        <begin position="188"/>
        <end position="207"/>
    </location>
</feature>
<dbReference type="InterPro" id="IPR007621">
    <property type="entry name" value="TPM_dom"/>
</dbReference>
<evidence type="ECO:0000256" key="2">
    <source>
        <dbReference type="SAM" id="SignalP"/>
    </source>
</evidence>
<evidence type="ECO:0000313" key="5">
    <source>
        <dbReference type="Proteomes" id="UP000501130"/>
    </source>
</evidence>
<protein>
    <submittedName>
        <fullName evidence="4">YgcG family protein</fullName>
    </submittedName>
</protein>
<keyword evidence="5" id="KW-1185">Reference proteome</keyword>
<keyword evidence="1" id="KW-0472">Membrane</keyword>
<dbReference type="RefSeq" id="WP_171097789.1">
    <property type="nucleotide sequence ID" value="NZ_CP053084.1"/>
</dbReference>
<dbReference type="EMBL" id="CP053084">
    <property type="protein sequence ID" value="QJR28786.1"/>
    <property type="molecule type" value="Genomic_DNA"/>
</dbReference>
<name>A0ABX6N319_9BURK</name>
<dbReference type="PANTHER" id="PTHR30373:SF2">
    <property type="entry name" value="UPF0603 PROTEIN YGCG"/>
    <property type="match status" value="1"/>
</dbReference>
<dbReference type="Pfam" id="PF04536">
    <property type="entry name" value="TPM_phosphatase"/>
    <property type="match status" value="1"/>
</dbReference>
<feature type="signal peptide" evidence="2">
    <location>
        <begin position="1"/>
        <end position="28"/>
    </location>
</feature>
<dbReference type="PANTHER" id="PTHR30373">
    <property type="entry name" value="UPF0603 PROTEIN YGCG"/>
    <property type="match status" value="1"/>
</dbReference>
<keyword evidence="1" id="KW-1133">Transmembrane helix</keyword>
<evidence type="ECO:0000256" key="1">
    <source>
        <dbReference type="SAM" id="Phobius"/>
    </source>
</evidence>
<keyword evidence="2" id="KW-0732">Signal</keyword>
<dbReference type="Gene3D" id="3.10.310.50">
    <property type="match status" value="1"/>
</dbReference>